<accession>A0A6A4VIY5</accession>
<keyword evidence="3" id="KW-1185">Reference proteome</keyword>
<reference evidence="2 3" key="1">
    <citation type="submission" date="2019-07" db="EMBL/GenBank/DDBJ databases">
        <title>Draft genome assembly of a fouling barnacle, Amphibalanus amphitrite (Darwin, 1854): The first reference genome for Thecostraca.</title>
        <authorList>
            <person name="Kim W."/>
        </authorList>
    </citation>
    <scope>NUCLEOTIDE SEQUENCE [LARGE SCALE GENOMIC DNA]</scope>
    <source>
        <strain evidence="2">SNU_AA5</strain>
        <tissue evidence="2">Soma without cirri and trophi</tissue>
    </source>
</reference>
<keyword evidence="1" id="KW-0812">Transmembrane</keyword>
<dbReference type="PANTHER" id="PTHR36694:SF11">
    <property type="entry name" value="LP21121P-RELATED"/>
    <property type="match status" value="1"/>
</dbReference>
<comment type="caution">
    <text evidence="2">The sequence shown here is derived from an EMBL/GenBank/DDBJ whole genome shotgun (WGS) entry which is preliminary data.</text>
</comment>
<feature type="transmembrane region" description="Helical" evidence="1">
    <location>
        <begin position="12"/>
        <end position="41"/>
    </location>
</feature>
<sequence>MRCPQLGSFLCCSLRTGVLVIAITCLVLNTLGAIFFAYVLASPSAIRAAVMEDPSILDDDEPAEEQLREIVQGVHVLFGLGLASAIVCLVMDVALLVAFKKDRPRPMFVWCIWYSLVSAGMIGYSLYMTVLMIATSDTSPDLWFHIMTMLASGGTGIYFILVVNSYHRILKERGNGGGYFLQPVTTA</sequence>
<keyword evidence="1" id="KW-1133">Transmembrane helix</keyword>
<organism evidence="2 3">
    <name type="scientific">Amphibalanus amphitrite</name>
    <name type="common">Striped barnacle</name>
    <name type="synonym">Balanus amphitrite</name>
    <dbReference type="NCBI Taxonomy" id="1232801"/>
    <lineage>
        <taxon>Eukaryota</taxon>
        <taxon>Metazoa</taxon>
        <taxon>Ecdysozoa</taxon>
        <taxon>Arthropoda</taxon>
        <taxon>Crustacea</taxon>
        <taxon>Multicrustacea</taxon>
        <taxon>Cirripedia</taxon>
        <taxon>Thoracica</taxon>
        <taxon>Thoracicalcarea</taxon>
        <taxon>Balanomorpha</taxon>
        <taxon>Balanoidea</taxon>
        <taxon>Balanidae</taxon>
        <taxon>Amphibalaninae</taxon>
        <taxon>Amphibalanus</taxon>
    </lineage>
</organism>
<dbReference type="Proteomes" id="UP000440578">
    <property type="component" value="Unassembled WGS sequence"/>
</dbReference>
<dbReference type="PANTHER" id="PTHR36694">
    <property type="entry name" value="PASIFLORA 1, ISOFORM A-RELATED"/>
    <property type="match status" value="1"/>
</dbReference>
<evidence type="ECO:0000313" key="3">
    <source>
        <dbReference type="Proteomes" id="UP000440578"/>
    </source>
</evidence>
<feature type="transmembrane region" description="Helical" evidence="1">
    <location>
        <begin position="142"/>
        <end position="163"/>
    </location>
</feature>
<feature type="transmembrane region" description="Helical" evidence="1">
    <location>
        <begin position="76"/>
        <end position="99"/>
    </location>
</feature>
<keyword evidence="1" id="KW-0472">Membrane</keyword>
<proteinExistence type="predicted"/>
<evidence type="ECO:0000256" key="1">
    <source>
        <dbReference type="SAM" id="Phobius"/>
    </source>
</evidence>
<feature type="transmembrane region" description="Helical" evidence="1">
    <location>
        <begin position="111"/>
        <end position="136"/>
    </location>
</feature>
<gene>
    <name evidence="2" type="ORF">FJT64_008692</name>
</gene>
<protein>
    <submittedName>
        <fullName evidence="2">Uncharacterized protein</fullName>
    </submittedName>
</protein>
<dbReference type="AlphaFoldDB" id="A0A6A4VIY5"/>
<name>A0A6A4VIY5_AMPAM</name>
<dbReference type="EMBL" id="VIIS01001741">
    <property type="protein sequence ID" value="KAF0293553.1"/>
    <property type="molecule type" value="Genomic_DNA"/>
</dbReference>
<evidence type="ECO:0000313" key="2">
    <source>
        <dbReference type="EMBL" id="KAF0293553.1"/>
    </source>
</evidence>